<proteinExistence type="predicted"/>
<gene>
    <name evidence="2" type="ORF">QBC33DRAFT_534448</name>
</gene>
<dbReference type="Gene3D" id="3.90.190.10">
    <property type="entry name" value="Protein tyrosine phosphatase superfamily"/>
    <property type="match status" value="1"/>
</dbReference>
<dbReference type="PANTHER" id="PTHR31126">
    <property type="entry name" value="TYROSINE-PROTEIN PHOSPHATASE"/>
    <property type="match status" value="1"/>
</dbReference>
<dbReference type="Proteomes" id="UP001244011">
    <property type="component" value="Unassembled WGS sequence"/>
</dbReference>
<accession>A0AAJ0C2L7</accession>
<organism evidence="2 3">
    <name type="scientific">Phialemonium atrogriseum</name>
    <dbReference type="NCBI Taxonomy" id="1093897"/>
    <lineage>
        <taxon>Eukaryota</taxon>
        <taxon>Fungi</taxon>
        <taxon>Dikarya</taxon>
        <taxon>Ascomycota</taxon>
        <taxon>Pezizomycotina</taxon>
        <taxon>Sordariomycetes</taxon>
        <taxon>Sordariomycetidae</taxon>
        <taxon>Cephalothecales</taxon>
        <taxon>Cephalothecaceae</taxon>
        <taxon>Phialemonium</taxon>
    </lineage>
</organism>
<evidence type="ECO:0000259" key="1">
    <source>
        <dbReference type="PROSITE" id="PS50056"/>
    </source>
</evidence>
<evidence type="ECO:0000313" key="2">
    <source>
        <dbReference type="EMBL" id="KAK1768999.1"/>
    </source>
</evidence>
<evidence type="ECO:0000313" key="3">
    <source>
        <dbReference type="Proteomes" id="UP001244011"/>
    </source>
</evidence>
<comment type="caution">
    <text evidence="2">The sequence shown here is derived from an EMBL/GenBank/DDBJ whole genome shotgun (WGS) entry which is preliminary data.</text>
</comment>
<reference evidence="2" key="1">
    <citation type="submission" date="2023-06" db="EMBL/GenBank/DDBJ databases">
        <title>Genome-scale phylogeny and comparative genomics of the fungal order Sordariales.</title>
        <authorList>
            <consortium name="Lawrence Berkeley National Laboratory"/>
            <person name="Hensen N."/>
            <person name="Bonometti L."/>
            <person name="Westerberg I."/>
            <person name="Brannstrom I.O."/>
            <person name="Guillou S."/>
            <person name="Cros-Aarteil S."/>
            <person name="Calhoun S."/>
            <person name="Haridas S."/>
            <person name="Kuo A."/>
            <person name="Mondo S."/>
            <person name="Pangilinan J."/>
            <person name="Riley R."/>
            <person name="Labutti K."/>
            <person name="Andreopoulos B."/>
            <person name="Lipzen A."/>
            <person name="Chen C."/>
            <person name="Yanf M."/>
            <person name="Daum C."/>
            <person name="Ng V."/>
            <person name="Clum A."/>
            <person name="Steindorff A."/>
            <person name="Ohm R."/>
            <person name="Martin F."/>
            <person name="Silar P."/>
            <person name="Natvig D."/>
            <person name="Lalanne C."/>
            <person name="Gautier V."/>
            <person name="Ament-Velasquez S.L."/>
            <person name="Kruys A."/>
            <person name="Hutchinson M.I."/>
            <person name="Powell A.J."/>
            <person name="Barry K."/>
            <person name="Miller A.N."/>
            <person name="Grigoriev I.V."/>
            <person name="Debuchy R."/>
            <person name="Gladieux P."/>
            <person name="Thoren M.H."/>
            <person name="Johannesson H."/>
        </authorList>
    </citation>
    <scope>NUCLEOTIDE SEQUENCE</scope>
    <source>
        <strain evidence="2">8032-3</strain>
    </source>
</reference>
<name>A0AAJ0C2L7_9PEZI</name>
<dbReference type="FunFam" id="3.90.190.10:FF:000123">
    <property type="entry name" value="Similar to protein tyrosine/serine phosphatase"/>
    <property type="match status" value="1"/>
</dbReference>
<dbReference type="InterPro" id="IPR029021">
    <property type="entry name" value="Prot-tyrosine_phosphatase-like"/>
</dbReference>
<sequence length="299" mass="32626">MADPAEGPPLPSPPFVPVPGIPNLRDIGGLPIAGRPGKVIRRGLVYRSSEPSNVTDEGVSVLNSLGVTHVYDLRSAIEIQRTSQHEGWHPREWPGAERVFVPVFLDLDYSPEALALRFGDYASRSGEGFVKAYGTIMNAAAAEGHPYKPFATILGHLAAADPSPVLIHCTAGKDRTGVICALILSLCGVEDEAVAHEYSLTELGLRCRREELVAHVLRHEALRGDREAAERMVGARKENMLATLAMIQEKYGSVERYLVEHCRLSPSAVEQIRQNLIVDADEATPPLDWESHAKLVTYG</sequence>
<protein>
    <submittedName>
        <fullName evidence="2">Tyrosine phosphatase</fullName>
    </submittedName>
</protein>
<dbReference type="InterPro" id="IPR000387">
    <property type="entry name" value="Tyr_Pase_dom"/>
</dbReference>
<dbReference type="PROSITE" id="PS00383">
    <property type="entry name" value="TYR_PHOSPHATASE_1"/>
    <property type="match status" value="1"/>
</dbReference>
<dbReference type="EMBL" id="MU839004">
    <property type="protein sequence ID" value="KAK1768999.1"/>
    <property type="molecule type" value="Genomic_DNA"/>
</dbReference>
<feature type="domain" description="Tyrosine specific protein phosphatases" evidence="1">
    <location>
        <begin position="127"/>
        <end position="220"/>
    </location>
</feature>
<dbReference type="InterPro" id="IPR016130">
    <property type="entry name" value="Tyr_Pase_AS"/>
</dbReference>
<dbReference type="PROSITE" id="PS50056">
    <property type="entry name" value="TYR_PHOSPHATASE_2"/>
    <property type="match status" value="1"/>
</dbReference>
<dbReference type="GeneID" id="85310727"/>
<dbReference type="AlphaFoldDB" id="A0AAJ0C2L7"/>
<dbReference type="RefSeq" id="XP_060285212.1">
    <property type="nucleotide sequence ID" value="XM_060427540.1"/>
</dbReference>
<dbReference type="InterPro" id="IPR026893">
    <property type="entry name" value="Tyr/Ser_Pase_IphP-type"/>
</dbReference>
<dbReference type="PANTHER" id="PTHR31126:SF1">
    <property type="entry name" value="TYROSINE SPECIFIC PROTEIN PHOSPHATASES DOMAIN-CONTAINING PROTEIN"/>
    <property type="match status" value="1"/>
</dbReference>
<keyword evidence="3" id="KW-1185">Reference proteome</keyword>
<dbReference type="Pfam" id="PF13350">
    <property type="entry name" value="Y_phosphatase3"/>
    <property type="match status" value="1"/>
</dbReference>
<dbReference type="SUPFAM" id="SSF52799">
    <property type="entry name" value="(Phosphotyrosine protein) phosphatases II"/>
    <property type="match status" value="1"/>
</dbReference>
<dbReference type="GO" id="GO:0004721">
    <property type="term" value="F:phosphoprotein phosphatase activity"/>
    <property type="evidence" value="ECO:0007669"/>
    <property type="project" value="InterPro"/>
</dbReference>